<dbReference type="GO" id="GO:0008270">
    <property type="term" value="F:zinc ion binding"/>
    <property type="evidence" value="ECO:0007669"/>
    <property type="project" value="UniProtKB-KW"/>
</dbReference>
<evidence type="ECO:0000256" key="2">
    <source>
        <dbReference type="ARBA" id="ARBA00022771"/>
    </source>
</evidence>
<evidence type="ECO:0000259" key="5">
    <source>
        <dbReference type="PROSITE" id="PS50089"/>
    </source>
</evidence>
<dbReference type="PROSITE" id="PS50089">
    <property type="entry name" value="ZF_RING_2"/>
    <property type="match status" value="1"/>
</dbReference>
<comment type="caution">
    <text evidence="6">The sequence shown here is derived from an EMBL/GenBank/DDBJ whole genome shotgun (WGS) entry which is preliminary data.</text>
</comment>
<dbReference type="SMART" id="SM00184">
    <property type="entry name" value="RING"/>
    <property type="match status" value="1"/>
</dbReference>
<dbReference type="InterPro" id="IPR052667">
    <property type="entry name" value="E3_ubiquitin-ligase_RING"/>
</dbReference>
<sequence length="163" mass="18368">MELQLPECPVCLQTYDTDQAIPRVLACGHTACEACITHLPQRFLDTIRCPACTQLVKFSHLQGPSALPKNIDLLRLCLSEDSDYQKPQKRPITSHYEFLPRLWSDQFYSVWKDWVLPNDAVLVEPRGGKDFCDVIHGRIASSSSSSPSVISVVDERESKCESC</sequence>
<dbReference type="InterPro" id="IPR013083">
    <property type="entry name" value="Znf_RING/FYVE/PHD"/>
</dbReference>
<feature type="domain" description="RING-type" evidence="5">
    <location>
        <begin position="8"/>
        <end position="53"/>
    </location>
</feature>
<dbReference type="AlphaFoldDB" id="A0A438K4A3"/>
<proteinExistence type="predicted"/>
<name>A0A438K4A3_VITVI</name>
<dbReference type="SUPFAM" id="SSF57850">
    <property type="entry name" value="RING/U-box"/>
    <property type="match status" value="1"/>
</dbReference>
<keyword evidence="2 4" id="KW-0863">Zinc-finger</keyword>
<accession>A0A438K4A3</accession>
<dbReference type="Gene3D" id="3.30.40.10">
    <property type="entry name" value="Zinc/RING finger domain, C3HC4 (zinc finger)"/>
    <property type="match status" value="1"/>
</dbReference>
<dbReference type="PANTHER" id="PTHR47156">
    <property type="entry name" value="PROTEIN CBG20824"/>
    <property type="match status" value="1"/>
</dbReference>
<dbReference type="PANTHER" id="PTHR47156:SF10">
    <property type="entry name" value="E3 UBIQUITIN-PROTEIN LIGASE TRIM-21-RELATED"/>
    <property type="match status" value="1"/>
</dbReference>
<keyword evidence="3" id="KW-0862">Zinc</keyword>
<evidence type="ECO:0000256" key="3">
    <source>
        <dbReference type="ARBA" id="ARBA00022833"/>
    </source>
</evidence>
<dbReference type="InterPro" id="IPR001841">
    <property type="entry name" value="Znf_RING"/>
</dbReference>
<dbReference type="InterPro" id="IPR027370">
    <property type="entry name" value="Znf-RING_euk"/>
</dbReference>
<evidence type="ECO:0000256" key="4">
    <source>
        <dbReference type="PROSITE-ProRule" id="PRU00175"/>
    </source>
</evidence>
<gene>
    <name evidence="6" type="ORF">CK203_005473</name>
</gene>
<dbReference type="Proteomes" id="UP000288805">
    <property type="component" value="Unassembled WGS sequence"/>
</dbReference>
<reference evidence="6 7" key="1">
    <citation type="journal article" date="2018" name="PLoS Genet.">
        <title>Population sequencing reveals clonal diversity and ancestral inbreeding in the grapevine cultivar Chardonnay.</title>
        <authorList>
            <person name="Roach M.J."/>
            <person name="Johnson D.L."/>
            <person name="Bohlmann J."/>
            <person name="van Vuuren H.J."/>
            <person name="Jones S.J."/>
            <person name="Pretorius I.S."/>
            <person name="Schmidt S.A."/>
            <person name="Borneman A.R."/>
        </authorList>
    </citation>
    <scope>NUCLEOTIDE SEQUENCE [LARGE SCALE GENOMIC DNA]</scope>
    <source>
        <strain evidence="7">cv. Chardonnay</strain>
        <tissue evidence="6">Leaf</tissue>
    </source>
</reference>
<evidence type="ECO:0000256" key="1">
    <source>
        <dbReference type="ARBA" id="ARBA00022723"/>
    </source>
</evidence>
<dbReference type="EMBL" id="QGNW01000017">
    <property type="protein sequence ID" value="RVX16044.1"/>
    <property type="molecule type" value="Genomic_DNA"/>
</dbReference>
<protein>
    <recommendedName>
        <fullName evidence="5">RING-type domain-containing protein</fullName>
    </recommendedName>
</protein>
<keyword evidence="1" id="KW-0479">Metal-binding</keyword>
<organism evidence="6 7">
    <name type="scientific">Vitis vinifera</name>
    <name type="common">Grape</name>
    <dbReference type="NCBI Taxonomy" id="29760"/>
    <lineage>
        <taxon>Eukaryota</taxon>
        <taxon>Viridiplantae</taxon>
        <taxon>Streptophyta</taxon>
        <taxon>Embryophyta</taxon>
        <taxon>Tracheophyta</taxon>
        <taxon>Spermatophyta</taxon>
        <taxon>Magnoliopsida</taxon>
        <taxon>eudicotyledons</taxon>
        <taxon>Gunneridae</taxon>
        <taxon>Pentapetalae</taxon>
        <taxon>rosids</taxon>
        <taxon>Vitales</taxon>
        <taxon>Vitaceae</taxon>
        <taxon>Viteae</taxon>
        <taxon>Vitis</taxon>
    </lineage>
</organism>
<evidence type="ECO:0000313" key="6">
    <source>
        <dbReference type="EMBL" id="RVX16044.1"/>
    </source>
</evidence>
<dbReference type="Pfam" id="PF13445">
    <property type="entry name" value="zf-RING_UBOX"/>
    <property type="match status" value="1"/>
</dbReference>
<evidence type="ECO:0000313" key="7">
    <source>
        <dbReference type="Proteomes" id="UP000288805"/>
    </source>
</evidence>